<proteinExistence type="predicted"/>
<name>A0ABP0DBV2_9PEZI</name>
<dbReference type="InterPro" id="IPR025204">
    <property type="entry name" value="CENP-L"/>
</dbReference>
<evidence type="ECO:0000313" key="1">
    <source>
        <dbReference type="EMBL" id="CAK7265698.1"/>
    </source>
</evidence>
<protein>
    <submittedName>
        <fullName evidence="1">Bifunctional dehydrogenase and ferrochelatase</fullName>
    </submittedName>
</protein>
<dbReference type="Proteomes" id="UP001642501">
    <property type="component" value="Unassembled WGS sequence"/>
</dbReference>
<keyword evidence="2" id="KW-1185">Reference proteome</keyword>
<organism evidence="1 2">
    <name type="scientific">Sporothrix epigloea</name>
    <dbReference type="NCBI Taxonomy" id="1892477"/>
    <lineage>
        <taxon>Eukaryota</taxon>
        <taxon>Fungi</taxon>
        <taxon>Dikarya</taxon>
        <taxon>Ascomycota</taxon>
        <taxon>Pezizomycotina</taxon>
        <taxon>Sordariomycetes</taxon>
        <taxon>Sordariomycetidae</taxon>
        <taxon>Ophiostomatales</taxon>
        <taxon>Ophiostomataceae</taxon>
        <taxon>Sporothrix</taxon>
    </lineage>
</organism>
<reference evidence="1 2" key="1">
    <citation type="submission" date="2024-01" db="EMBL/GenBank/DDBJ databases">
        <authorList>
            <person name="Allen C."/>
            <person name="Tagirdzhanova G."/>
        </authorList>
    </citation>
    <scope>NUCLEOTIDE SEQUENCE [LARGE SCALE GENOMIC DNA]</scope>
    <source>
        <strain evidence="1 2">CBS 573.63</strain>
    </source>
</reference>
<comment type="caution">
    <text evidence="1">The sequence shown here is derived from an EMBL/GenBank/DDBJ whole genome shotgun (WGS) entry which is preliminary data.</text>
</comment>
<sequence>MSEIDSRSGSLEGAPWPACDIFNTTFSLYRASPLFVGPDGLSESRLRVLEAQLLDILTGESVRGVDFGLHEDGDSSMGSAGILETITIEWASADRFVATSRPALQAILQYENAQCMAILLPTPEVSGTTKGATADPGDTFLSLPILLFRMPASLKVTMARFLSSAFDSRITPLHLSSSDIVRSWESWAYATALPTNGPLARDVVLTLAFNLLELRDVADPREHRIPTYAARPASPKTSTAVTAASSQVGDPMNIGLRTVDVSIPNRDLGEFLKAGQQLESDDNKRGTPFITALAYYFKGHLGLDLSNSAVEVVRVACGGFVLSINRIKIFDFPESVSSAALYKHRSVIPRILGDFAMRSPASA</sequence>
<dbReference type="EMBL" id="CAWUOM010000019">
    <property type="protein sequence ID" value="CAK7265698.1"/>
    <property type="molecule type" value="Genomic_DNA"/>
</dbReference>
<dbReference type="Pfam" id="PF13092">
    <property type="entry name" value="CENP-L"/>
    <property type="match status" value="1"/>
</dbReference>
<evidence type="ECO:0000313" key="2">
    <source>
        <dbReference type="Proteomes" id="UP001642501"/>
    </source>
</evidence>
<gene>
    <name evidence="1" type="primary">MET8_1</name>
    <name evidence="1" type="ORF">SEPCBS57363_001709</name>
</gene>
<accession>A0ABP0DBV2</accession>